<accession>A0A846ZKU0</accession>
<feature type="transmembrane region" description="Helical" evidence="1">
    <location>
        <begin position="109"/>
        <end position="128"/>
    </location>
</feature>
<dbReference type="AlphaFoldDB" id="A0A846ZKU0"/>
<dbReference type="EMBL" id="JAAZQD010000002">
    <property type="protein sequence ID" value="NKZ38148.1"/>
    <property type="molecule type" value="Genomic_DNA"/>
</dbReference>
<evidence type="ECO:0000313" key="3">
    <source>
        <dbReference type="EMBL" id="NKZ38148.1"/>
    </source>
</evidence>
<proteinExistence type="predicted"/>
<gene>
    <name evidence="3" type="ORF">HF690_04170</name>
</gene>
<evidence type="ECO:0000259" key="2">
    <source>
        <dbReference type="Pfam" id="PF14219"/>
    </source>
</evidence>
<feature type="transmembrane region" description="Helical" evidence="1">
    <location>
        <begin position="61"/>
        <end position="89"/>
    </location>
</feature>
<evidence type="ECO:0000313" key="4">
    <source>
        <dbReference type="Proteomes" id="UP000541636"/>
    </source>
</evidence>
<feature type="transmembrane region" description="Helical" evidence="1">
    <location>
        <begin position="149"/>
        <end position="167"/>
    </location>
</feature>
<keyword evidence="4" id="KW-1185">Reference proteome</keyword>
<feature type="domain" description="DUF4328" evidence="2">
    <location>
        <begin position="65"/>
        <end position="210"/>
    </location>
</feature>
<name>A0A846ZKU0_9GAMM</name>
<dbReference type="Proteomes" id="UP000541636">
    <property type="component" value="Unassembled WGS sequence"/>
</dbReference>
<reference evidence="3 4" key="1">
    <citation type="journal article" date="2017" name="Int. J. Syst. Evol. Microbiol.">
        <title>Oleiagrimonas citrea sp. nov., a marine bacterium isolated from tidal flat sediment and emended description of the genus Oleiagrimonas Fang et al. 2015 and Oleiagrimonas soli.</title>
        <authorList>
            <person name="Yang S.H."/>
            <person name="Seo H.S."/>
            <person name="Seong C.N."/>
            <person name="Kwon K.K."/>
        </authorList>
    </citation>
    <scope>NUCLEOTIDE SEQUENCE [LARGE SCALE GENOMIC DNA]</scope>
    <source>
        <strain evidence="3 4">MEBiC09124</strain>
    </source>
</reference>
<protein>
    <submittedName>
        <fullName evidence="3">DUF4328 domain-containing protein</fullName>
    </submittedName>
</protein>
<organism evidence="3 4">
    <name type="scientific">Oleiagrimonas citrea</name>
    <dbReference type="NCBI Taxonomy" id="1665687"/>
    <lineage>
        <taxon>Bacteria</taxon>
        <taxon>Pseudomonadati</taxon>
        <taxon>Pseudomonadota</taxon>
        <taxon>Gammaproteobacteria</taxon>
        <taxon>Lysobacterales</taxon>
        <taxon>Rhodanobacteraceae</taxon>
        <taxon>Oleiagrimonas</taxon>
    </lineage>
</organism>
<sequence length="235" mass="26232">MTDYHFKDTRGLTIWTCVLAAAAIVLTLVNLCDDLYTTHLFRGVLEHDAARTMTLRTHVHALITLQTTLNGTLILLWVVNVVLFCVWLYRSACNTRALGAQGLDYSPGWTVGYFFVPIANLVLGYQCMREVWKASHAPENWSQIKNPPLLLAWWVTYIAASATSRIASTMLKGVGTDMQALLIASNIEMVGMALSMLAAGMYIRIVWRISTVQRSHYLTPPMRVDEAALPDMQPG</sequence>
<dbReference type="RefSeq" id="WP_168608566.1">
    <property type="nucleotide sequence ID" value="NZ_JAAZQD010000002.1"/>
</dbReference>
<comment type="caution">
    <text evidence="3">The sequence shown here is derived from an EMBL/GenBank/DDBJ whole genome shotgun (WGS) entry which is preliminary data.</text>
</comment>
<dbReference type="InterPro" id="IPR025565">
    <property type="entry name" value="DUF4328"/>
</dbReference>
<feature type="transmembrane region" description="Helical" evidence="1">
    <location>
        <begin position="12"/>
        <end position="32"/>
    </location>
</feature>
<keyword evidence="1" id="KW-0472">Membrane</keyword>
<keyword evidence="1" id="KW-0812">Transmembrane</keyword>
<feature type="transmembrane region" description="Helical" evidence="1">
    <location>
        <begin position="187"/>
        <end position="207"/>
    </location>
</feature>
<keyword evidence="1" id="KW-1133">Transmembrane helix</keyword>
<evidence type="ECO:0000256" key="1">
    <source>
        <dbReference type="SAM" id="Phobius"/>
    </source>
</evidence>
<dbReference type="Pfam" id="PF14219">
    <property type="entry name" value="DUF4328"/>
    <property type="match status" value="1"/>
</dbReference>